<keyword evidence="1" id="KW-0596">Phosphopantetheine</keyword>
<accession>A0ABV9CLL5</accession>
<dbReference type="InterPro" id="IPR020845">
    <property type="entry name" value="AMP-binding_CS"/>
</dbReference>
<dbReference type="InterPro" id="IPR010071">
    <property type="entry name" value="AA_adenyl_dom"/>
</dbReference>
<gene>
    <name evidence="4" type="ORF">ACFO60_25620</name>
</gene>
<dbReference type="InterPro" id="IPR036736">
    <property type="entry name" value="ACP-like_sf"/>
</dbReference>
<dbReference type="EMBL" id="JBHSFP010000020">
    <property type="protein sequence ID" value="MFC4534155.1"/>
    <property type="molecule type" value="Genomic_DNA"/>
</dbReference>
<dbReference type="Pfam" id="PF00501">
    <property type="entry name" value="AMP-binding"/>
    <property type="match status" value="1"/>
</dbReference>
<dbReference type="Gene3D" id="1.10.1200.10">
    <property type="entry name" value="ACP-like"/>
    <property type="match status" value="1"/>
</dbReference>
<dbReference type="CDD" id="cd17643">
    <property type="entry name" value="A_NRPS_Cytc1-like"/>
    <property type="match status" value="1"/>
</dbReference>
<dbReference type="InterPro" id="IPR020806">
    <property type="entry name" value="PKS_PP-bd"/>
</dbReference>
<dbReference type="PANTHER" id="PTHR45527">
    <property type="entry name" value="NONRIBOSOMAL PEPTIDE SYNTHETASE"/>
    <property type="match status" value="1"/>
</dbReference>
<dbReference type="Proteomes" id="UP001596004">
    <property type="component" value="Unassembled WGS sequence"/>
</dbReference>
<dbReference type="Gene3D" id="3.30.300.30">
    <property type="match status" value="1"/>
</dbReference>
<name>A0ABV9CLL5_9ACTN</name>
<evidence type="ECO:0000313" key="5">
    <source>
        <dbReference type="Proteomes" id="UP001596004"/>
    </source>
</evidence>
<dbReference type="Pfam" id="PF00550">
    <property type="entry name" value="PP-binding"/>
    <property type="match status" value="1"/>
</dbReference>
<evidence type="ECO:0000259" key="3">
    <source>
        <dbReference type="PROSITE" id="PS50075"/>
    </source>
</evidence>
<dbReference type="RefSeq" id="WP_380844304.1">
    <property type="nucleotide sequence ID" value="NZ_JBHSFP010000020.1"/>
</dbReference>
<evidence type="ECO:0000256" key="1">
    <source>
        <dbReference type="ARBA" id="ARBA00022450"/>
    </source>
</evidence>
<dbReference type="PANTHER" id="PTHR45527:SF14">
    <property type="entry name" value="PLIPASTATIN SYNTHASE SUBUNIT B"/>
    <property type="match status" value="1"/>
</dbReference>
<keyword evidence="5" id="KW-1185">Reference proteome</keyword>
<comment type="caution">
    <text evidence="4">The sequence shown here is derived from an EMBL/GenBank/DDBJ whole genome shotgun (WGS) entry which is preliminary data.</text>
</comment>
<protein>
    <submittedName>
        <fullName evidence="4">Amino acid adenylation domain-containing protein</fullName>
    </submittedName>
</protein>
<dbReference type="PRINTS" id="PR00154">
    <property type="entry name" value="AMPBINDING"/>
</dbReference>
<dbReference type="Pfam" id="PF13193">
    <property type="entry name" value="AMP-binding_C"/>
    <property type="match status" value="1"/>
</dbReference>
<dbReference type="SMART" id="SM00823">
    <property type="entry name" value="PKS_PP"/>
    <property type="match status" value="1"/>
</dbReference>
<dbReference type="InterPro" id="IPR009081">
    <property type="entry name" value="PP-bd_ACP"/>
</dbReference>
<sequence>MTGRCLHQIFAERARSQPGRIAVSAPGVEISYGELDARANRLAPRLRAMGVGPGVLVGLCADRGVEMIVGLLGILKAGGAYVPIDPAYPAKRIEYLLEDSGVATVVAESRVAGALGDHKAAIVWIDRDDPALGEDPGTPEVTDSDLAYVIYTSGSTGAPKGVLVEHRNAVRLFERTEPWFEFDENDVVTMFHSVSFDFSVWEIWSALLYGGRLVIVPAPTARSPEAFRELLLAEGVTVLSQTPSAFRHLAAADARRREPSPFRLRRVVFGGERLDVEVLRPWVARYGDEKPELVNMYGITETTVHVTYRRVFERDLDHPEVSPIGVPIPDLGLHLLDAGRRPVPDGVAAELYVSGAGLARGYLDRPRLTAERFVVTGDGTRLYRTGDLAVRLPGGELAYVGRADDQIKVRGFRVEPREIELCLLGDPGIAGAVVAVRDYGEGDVRLLAFVVPAPGTEPDAGLTRRLTARAAEELPVHARPSNYHIVAEIPMTVQGKADRGALVDQVTRPAADSAPSVPPIQVVRRIVASVLDRDDVPPGADLFDYGATSLALTRIIAQVNEHYGLALTGGELEEASVESLASCVGERLNA</sequence>
<dbReference type="InterPro" id="IPR025110">
    <property type="entry name" value="AMP-bd_C"/>
</dbReference>
<proteinExistence type="predicted"/>
<keyword evidence="2" id="KW-0597">Phosphoprotein</keyword>
<dbReference type="PROSITE" id="PS00455">
    <property type="entry name" value="AMP_BINDING"/>
    <property type="match status" value="1"/>
</dbReference>
<dbReference type="InterPro" id="IPR020459">
    <property type="entry name" value="AMP-binding"/>
</dbReference>
<evidence type="ECO:0000256" key="2">
    <source>
        <dbReference type="ARBA" id="ARBA00022553"/>
    </source>
</evidence>
<dbReference type="InterPro" id="IPR045851">
    <property type="entry name" value="AMP-bd_C_sf"/>
</dbReference>
<reference evidence="5" key="1">
    <citation type="journal article" date="2019" name="Int. J. Syst. Evol. Microbiol.">
        <title>The Global Catalogue of Microorganisms (GCM) 10K type strain sequencing project: providing services to taxonomists for standard genome sequencing and annotation.</title>
        <authorList>
            <consortium name="The Broad Institute Genomics Platform"/>
            <consortium name="The Broad Institute Genome Sequencing Center for Infectious Disease"/>
            <person name="Wu L."/>
            <person name="Ma J."/>
        </authorList>
    </citation>
    <scope>NUCLEOTIDE SEQUENCE [LARGE SCALE GENOMIC DNA]</scope>
    <source>
        <strain evidence="5">CGMCC 4.7132</strain>
    </source>
</reference>
<dbReference type="Gene3D" id="3.40.50.12780">
    <property type="entry name" value="N-terminal domain of ligase-like"/>
    <property type="match status" value="1"/>
</dbReference>
<dbReference type="InterPro" id="IPR042099">
    <property type="entry name" value="ANL_N_sf"/>
</dbReference>
<evidence type="ECO:0000313" key="4">
    <source>
        <dbReference type="EMBL" id="MFC4534155.1"/>
    </source>
</evidence>
<organism evidence="4 5">
    <name type="scientific">Sphaerisporangium dianthi</name>
    <dbReference type="NCBI Taxonomy" id="1436120"/>
    <lineage>
        <taxon>Bacteria</taxon>
        <taxon>Bacillati</taxon>
        <taxon>Actinomycetota</taxon>
        <taxon>Actinomycetes</taxon>
        <taxon>Streptosporangiales</taxon>
        <taxon>Streptosporangiaceae</taxon>
        <taxon>Sphaerisporangium</taxon>
    </lineage>
</organism>
<dbReference type="SUPFAM" id="SSF47336">
    <property type="entry name" value="ACP-like"/>
    <property type="match status" value="1"/>
</dbReference>
<dbReference type="PROSITE" id="PS50075">
    <property type="entry name" value="CARRIER"/>
    <property type="match status" value="1"/>
</dbReference>
<feature type="domain" description="Carrier" evidence="3">
    <location>
        <begin position="514"/>
        <end position="590"/>
    </location>
</feature>
<dbReference type="SUPFAM" id="SSF56801">
    <property type="entry name" value="Acetyl-CoA synthetase-like"/>
    <property type="match status" value="1"/>
</dbReference>
<dbReference type="NCBIfam" id="TIGR01733">
    <property type="entry name" value="AA-adenyl-dom"/>
    <property type="match status" value="1"/>
</dbReference>
<dbReference type="InterPro" id="IPR000873">
    <property type="entry name" value="AMP-dep_synth/lig_dom"/>
</dbReference>